<dbReference type="CDD" id="cd13733">
    <property type="entry name" value="SPRY_PRY_C-I_1"/>
    <property type="match status" value="1"/>
</dbReference>
<evidence type="ECO:0000259" key="5">
    <source>
        <dbReference type="PROSITE" id="PS50089"/>
    </source>
</evidence>
<name>A0A3Q3WXA5_MOLML</name>
<feature type="domain" description="RING-type" evidence="5">
    <location>
        <begin position="15"/>
        <end position="55"/>
    </location>
</feature>
<reference evidence="8" key="2">
    <citation type="submission" date="2025-09" db="UniProtKB">
        <authorList>
            <consortium name="Ensembl"/>
        </authorList>
    </citation>
    <scope>IDENTIFICATION</scope>
</reference>
<dbReference type="PRINTS" id="PR01407">
    <property type="entry name" value="BUTYPHLNCDUF"/>
</dbReference>
<dbReference type="InterPro" id="IPR003877">
    <property type="entry name" value="SPRY_dom"/>
</dbReference>
<dbReference type="Proteomes" id="UP000261620">
    <property type="component" value="Unplaced"/>
</dbReference>
<dbReference type="InterPro" id="IPR001841">
    <property type="entry name" value="Znf_RING"/>
</dbReference>
<dbReference type="Pfam" id="PF00622">
    <property type="entry name" value="SPRY"/>
    <property type="match status" value="1"/>
</dbReference>
<dbReference type="PROSITE" id="PS50119">
    <property type="entry name" value="ZF_BBOX"/>
    <property type="match status" value="1"/>
</dbReference>
<dbReference type="Gene3D" id="3.30.160.60">
    <property type="entry name" value="Classic Zinc Finger"/>
    <property type="match status" value="1"/>
</dbReference>
<dbReference type="OMA" id="WFLEDKF"/>
<dbReference type="STRING" id="94237.ENSMMOP00000017252"/>
<dbReference type="SMART" id="SM00184">
    <property type="entry name" value="RING"/>
    <property type="match status" value="1"/>
</dbReference>
<dbReference type="InterPro" id="IPR003879">
    <property type="entry name" value="Butyrophylin_SPRY"/>
</dbReference>
<evidence type="ECO:0000259" key="6">
    <source>
        <dbReference type="PROSITE" id="PS50119"/>
    </source>
</evidence>
<dbReference type="Gene3D" id="3.30.40.10">
    <property type="entry name" value="Zinc/RING finger domain, C3HC4 (zinc finger)"/>
    <property type="match status" value="1"/>
</dbReference>
<dbReference type="SMART" id="SM00336">
    <property type="entry name" value="BBOX"/>
    <property type="match status" value="1"/>
</dbReference>
<protein>
    <submittedName>
        <fullName evidence="8">Uncharacterized protein</fullName>
    </submittedName>
</protein>
<evidence type="ECO:0000259" key="7">
    <source>
        <dbReference type="PROSITE" id="PS50188"/>
    </source>
</evidence>
<dbReference type="InterPro" id="IPR013320">
    <property type="entry name" value="ConA-like_dom_sf"/>
</dbReference>
<evidence type="ECO:0000256" key="3">
    <source>
        <dbReference type="ARBA" id="ARBA00022833"/>
    </source>
</evidence>
<dbReference type="Pfam" id="PF00643">
    <property type="entry name" value="zf-B_box"/>
    <property type="match status" value="1"/>
</dbReference>
<dbReference type="PROSITE" id="PS50089">
    <property type="entry name" value="ZF_RING_2"/>
    <property type="match status" value="1"/>
</dbReference>
<sequence length="424" mass="47369">MASSTSLLSEDQFLCPICLDVFTRPVSTPCGHNFCMSCLSNYWDGATVCRCPLCKETFEIRPDLKVNTCISEHTLVGPMATQEDRICKVHTRLLTLFCKNDKALLCDVCAGSRHANHNVVPVQQARTEMKALLEEAEAAAQRMIQERLHRVSAIKGLVTQTATESENLMACSGQGLMMLVSELHESQAELVRVMEEKQKEAEDEAAGFISSMETENSSLLPPTMDLSTFKMSDGTNVSRVCALSAMRQHEVSVVLDPTTAHALLVISVDRKQVRYNSCAGLWPNQLPNQNTFTEHLAVIGDRGFSAQKFYFEVFVGQKTEWCLGVATASIQRIGPFLRSPQSGLWAIWFLVDMFETFSCPNVPVYLGKVEKVGVFVDYDGGHISFYDVQNAKLIYSFTDCLFTEELYPYFNPCPKMYFCVPPTC</sequence>
<evidence type="ECO:0000313" key="9">
    <source>
        <dbReference type="Proteomes" id="UP000261620"/>
    </source>
</evidence>
<feature type="domain" description="B box-type" evidence="6">
    <location>
        <begin position="82"/>
        <end position="122"/>
    </location>
</feature>
<keyword evidence="2 4" id="KW-0863">Zinc-finger</keyword>
<dbReference type="SUPFAM" id="SSF57850">
    <property type="entry name" value="RING/U-box"/>
    <property type="match status" value="1"/>
</dbReference>
<evidence type="ECO:0000256" key="1">
    <source>
        <dbReference type="ARBA" id="ARBA00022723"/>
    </source>
</evidence>
<dbReference type="PROSITE" id="PS50188">
    <property type="entry name" value="B302_SPRY"/>
    <property type="match status" value="1"/>
</dbReference>
<dbReference type="Ensembl" id="ENSMMOT00000017539.1">
    <property type="protein sequence ID" value="ENSMMOP00000017252.1"/>
    <property type="gene ID" value="ENSMMOG00000013139.1"/>
</dbReference>
<dbReference type="Pfam" id="PF13765">
    <property type="entry name" value="PRY"/>
    <property type="match status" value="1"/>
</dbReference>
<dbReference type="PROSITE" id="PS00518">
    <property type="entry name" value="ZF_RING_1"/>
    <property type="match status" value="1"/>
</dbReference>
<dbReference type="InterPro" id="IPR050143">
    <property type="entry name" value="TRIM/RBCC"/>
</dbReference>
<reference evidence="8" key="1">
    <citation type="submission" date="2025-08" db="UniProtKB">
        <authorList>
            <consortium name="Ensembl"/>
        </authorList>
    </citation>
    <scope>IDENTIFICATION</scope>
</reference>
<dbReference type="SUPFAM" id="SSF57845">
    <property type="entry name" value="B-box zinc-binding domain"/>
    <property type="match status" value="1"/>
</dbReference>
<dbReference type="PANTHER" id="PTHR24103">
    <property type="entry name" value="E3 UBIQUITIN-PROTEIN LIGASE TRIM"/>
    <property type="match status" value="1"/>
</dbReference>
<dbReference type="InterPro" id="IPR027370">
    <property type="entry name" value="Znf-RING_euk"/>
</dbReference>
<dbReference type="SUPFAM" id="SSF49899">
    <property type="entry name" value="Concanavalin A-like lectins/glucanases"/>
    <property type="match status" value="1"/>
</dbReference>
<dbReference type="Gene3D" id="2.60.120.920">
    <property type="match status" value="1"/>
</dbReference>
<dbReference type="InterPro" id="IPR006574">
    <property type="entry name" value="PRY"/>
</dbReference>
<organism evidence="8 9">
    <name type="scientific">Mola mola</name>
    <name type="common">Ocean sunfish</name>
    <name type="synonym">Tetraodon mola</name>
    <dbReference type="NCBI Taxonomy" id="94237"/>
    <lineage>
        <taxon>Eukaryota</taxon>
        <taxon>Metazoa</taxon>
        <taxon>Chordata</taxon>
        <taxon>Craniata</taxon>
        <taxon>Vertebrata</taxon>
        <taxon>Euteleostomi</taxon>
        <taxon>Actinopterygii</taxon>
        <taxon>Neopterygii</taxon>
        <taxon>Teleostei</taxon>
        <taxon>Neoteleostei</taxon>
        <taxon>Acanthomorphata</taxon>
        <taxon>Eupercaria</taxon>
        <taxon>Tetraodontiformes</taxon>
        <taxon>Molidae</taxon>
        <taxon>Mola</taxon>
    </lineage>
</organism>
<dbReference type="CDD" id="cd19769">
    <property type="entry name" value="Bbox2_TRIM16-like"/>
    <property type="match status" value="1"/>
</dbReference>
<keyword evidence="3" id="KW-0862">Zinc</keyword>
<dbReference type="SMART" id="SM00589">
    <property type="entry name" value="PRY"/>
    <property type="match status" value="1"/>
</dbReference>
<dbReference type="InterPro" id="IPR043136">
    <property type="entry name" value="B30.2/SPRY_sf"/>
</dbReference>
<dbReference type="InterPro" id="IPR013083">
    <property type="entry name" value="Znf_RING/FYVE/PHD"/>
</dbReference>
<dbReference type="InterPro" id="IPR017907">
    <property type="entry name" value="Znf_RING_CS"/>
</dbReference>
<dbReference type="SMART" id="SM00449">
    <property type="entry name" value="SPRY"/>
    <property type="match status" value="1"/>
</dbReference>
<dbReference type="GO" id="GO:0008270">
    <property type="term" value="F:zinc ion binding"/>
    <property type="evidence" value="ECO:0007669"/>
    <property type="project" value="UniProtKB-KW"/>
</dbReference>
<dbReference type="Pfam" id="PF13445">
    <property type="entry name" value="zf-RING_UBOX"/>
    <property type="match status" value="1"/>
</dbReference>
<proteinExistence type="predicted"/>
<evidence type="ECO:0000256" key="4">
    <source>
        <dbReference type="PROSITE-ProRule" id="PRU00024"/>
    </source>
</evidence>
<dbReference type="AlphaFoldDB" id="A0A3Q3WXA5"/>
<keyword evidence="1" id="KW-0479">Metal-binding</keyword>
<evidence type="ECO:0000256" key="2">
    <source>
        <dbReference type="ARBA" id="ARBA00022771"/>
    </source>
</evidence>
<dbReference type="InterPro" id="IPR001870">
    <property type="entry name" value="B30.2/SPRY"/>
</dbReference>
<feature type="domain" description="B30.2/SPRY" evidence="7">
    <location>
        <begin position="233"/>
        <end position="424"/>
    </location>
</feature>
<dbReference type="InterPro" id="IPR000315">
    <property type="entry name" value="Znf_B-box"/>
</dbReference>
<evidence type="ECO:0000313" key="8">
    <source>
        <dbReference type="Ensembl" id="ENSMMOP00000017252.1"/>
    </source>
</evidence>
<accession>A0A3Q3WXA5</accession>
<keyword evidence="9" id="KW-1185">Reference proteome</keyword>